<comment type="caution">
    <text evidence="3">The sequence shown here is derived from an EMBL/GenBank/DDBJ whole genome shotgun (WGS) entry which is preliminary data.</text>
</comment>
<dbReference type="AlphaFoldDB" id="A0A7Y6IA97"/>
<gene>
    <name evidence="3" type="ORF">HTZ77_24405</name>
</gene>
<dbReference type="Gene3D" id="3.40.50.150">
    <property type="entry name" value="Vaccinia Virus protein VP39"/>
    <property type="match status" value="1"/>
</dbReference>
<dbReference type="InterPro" id="IPR041698">
    <property type="entry name" value="Methyltransf_25"/>
</dbReference>
<dbReference type="GO" id="GO:0032259">
    <property type="term" value="P:methylation"/>
    <property type="evidence" value="ECO:0007669"/>
    <property type="project" value="UniProtKB-KW"/>
</dbReference>
<keyword evidence="3" id="KW-0489">Methyltransferase</keyword>
<sequence length="260" mass="29419">MMEGFHAITYGERVAEDYDQRFSLGPELTKRQVAVLSELHHRGRILEVGAGTGRIALPLAAAGKPVHAIDISPRMLSILHRKAAERQCELTTELMDISKAAPAGRFGLISCVFNTFYMLGGHEEQRRALANFATCIEPEGMLVIETWVLSKEQEADSTFRQSLQIRRLTPDEVVISAILVDRDDSRLDINDLLFTRDGIALFPHQAHYLSLDELDDQCREAGFQLMERWSDWDRTPYVDGITDVVSLYRMDSQHVTAMNQ</sequence>
<dbReference type="EMBL" id="JABWGN010000009">
    <property type="protein sequence ID" value="NUW34557.1"/>
    <property type="molecule type" value="Genomic_DNA"/>
</dbReference>
<feature type="domain" description="Methyltransferase" evidence="2">
    <location>
        <begin position="45"/>
        <end position="140"/>
    </location>
</feature>
<dbReference type="InterPro" id="IPR029063">
    <property type="entry name" value="SAM-dependent_MTases_sf"/>
</dbReference>
<keyword evidence="4" id="KW-1185">Reference proteome</keyword>
<dbReference type="CDD" id="cd02440">
    <property type="entry name" value="AdoMet_MTases"/>
    <property type="match status" value="1"/>
</dbReference>
<name>A0A7Y6IA97_9ACTN</name>
<evidence type="ECO:0000313" key="3">
    <source>
        <dbReference type="EMBL" id="NUW34557.1"/>
    </source>
</evidence>
<dbReference type="PANTHER" id="PTHR43861">
    <property type="entry name" value="TRANS-ACONITATE 2-METHYLTRANSFERASE-RELATED"/>
    <property type="match status" value="1"/>
</dbReference>
<accession>A0A7Y6IA97</accession>
<dbReference type="RefSeq" id="WP_175591997.1">
    <property type="nucleotide sequence ID" value="NZ_JABWGN010000009.1"/>
</dbReference>
<proteinExistence type="predicted"/>
<dbReference type="SUPFAM" id="SSF53335">
    <property type="entry name" value="S-adenosyl-L-methionine-dependent methyltransferases"/>
    <property type="match status" value="1"/>
</dbReference>
<organism evidence="3 4">
    <name type="scientific">Nonomuraea montanisoli</name>
    <dbReference type="NCBI Taxonomy" id="2741721"/>
    <lineage>
        <taxon>Bacteria</taxon>
        <taxon>Bacillati</taxon>
        <taxon>Actinomycetota</taxon>
        <taxon>Actinomycetes</taxon>
        <taxon>Streptosporangiales</taxon>
        <taxon>Streptosporangiaceae</taxon>
        <taxon>Nonomuraea</taxon>
    </lineage>
</organism>
<evidence type="ECO:0000313" key="4">
    <source>
        <dbReference type="Proteomes" id="UP000586042"/>
    </source>
</evidence>
<evidence type="ECO:0000259" key="2">
    <source>
        <dbReference type="Pfam" id="PF13649"/>
    </source>
</evidence>
<keyword evidence="1 3" id="KW-0808">Transferase</keyword>
<evidence type="ECO:0000256" key="1">
    <source>
        <dbReference type="ARBA" id="ARBA00022679"/>
    </source>
</evidence>
<protein>
    <submittedName>
        <fullName evidence="3">Class I SAM-dependent methyltransferase</fullName>
    </submittedName>
</protein>
<dbReference type="Proteomes" id="UP000586042">
    <property type="component" value="Unassembled WGS sequence"/>
</dbReference>
<reference evidence="3 4" key="1">
    <citation type="submission" date="2020-06" db="EMBL/GenBank/DDBJ databases">
        <title>Nonomuraea sp. SMC257, a novel actinomycete isolated from soil.</title>
        <authorList>
            <person name="Chanama M."/>
        </authorList>
    </citation>
    <scope>NUCLEOTIDE SEQUENCE [LARGE SCALE GENOMIC DNA]</scope>
    <source>
        <strain evidence="3 4">SMC257</strain>
    </source>
</reference>
<dbReference type="Pfam" id="PF13649">
    <property type="entry name" value="Methyltransf_25"/>
    <property type="match status" value="1"/>
</dbReference>
<dbReference type="GO" id="GO:0008168">
    <property type="term" value="F:methyltransferase activity"/>
    <property type="evidence" value="ECO:0007669"/>
    <property type="project" value="UniProtKB-KW"/>
</dbReference>